<gene>
    <name evidence="1" type="ORF">CEXT_549021</name>
</gene>
<dbReference type="EMBL" id="BPLR01018235">
    <property type="protein sequence ID" value="GIY97964.1"/>
    <property type="molecule type" value="Genomic_DNA"/>
</dbReference>
<comment type="caution">
    <text evidence="1">The sequence shown here is derived from an EMBL/GenBank/DDBJ whole genome shotgun (WGS) entry which is preliminary data.</text>
</comment>
<organism evidence="1 2">
    <name type="scientific">Caerostris extrusa</name>
    <name type="common">Bark spider</name>
    <name type="synonym">Caerostris bankana</name>
    <dbReference type="NCBI Taxonomy" id="172846"/>
    <lineage>
        <taxon>Eukaryota</taxon>
        <taxon>Metazoa</taxon>
        <taxon>Ecdysozoa</taxon>
        <taxon>Arthropoda</taxon>
        <taxon>Chelicerata</taxon>
        <taxon>Arachnida</taxon>
        <taxon>Araneae</taxon>
        <taxon>Araneomorphae</taxon>
        <taxon>Entelegynae</taxon>
        <taxon>Araneoidea</taxon>
        <taxon>Araneidae</taxon>
        <taxon>Caerostris</taxon>
    </lineage>
</organism>
<accession>A0AAV4XVH6</accession>
<sequence length="67" mass="7723">MGTEAADVFDICFVEQRHSEFRGPHAALHIQRTALFRHGSKWTDDEFQGVLVCTDDKFQGRRENNLS</sequence>
<dbReference type="Proteomes" id="UP001054945">
    <property type="component" value="Unassembled WGS sequence"/>
</dbReference>
<dbReference type="AlphaFoldDB" id="A0AAV4XVH6"/>
<protein>
    <submittedName>
        <fullName evidence="1">Uncharacterized protein</fullName>
    </submittedName>
</protein>
<evidence type="ECO:0000313" key="1">
    <source>
        <dbReference type="EMBL" id="GIY97964.1"/>
    </source>
</evidence>
<keyword evidence="2" id="KW-1185">Reference proteome</keyword>
<name>A0AAV4XVH6_CAEEX</name>
<evidence type="ECO:0000313" key="2">
    <source>
        <dbReference type="Proteomes" id="UP001054945"/>
    </source>
</evidence>
<reference evidence="1 2" key="1">
    <citation type="submission" date="2021-06" db="EMBL/GenBank/DDBJ databases">
        <title>Caerostris extrusa draft genome.</title>
        <authorList>
            <person name="Kono N."/>
            <person name="Arakawa K."/>
        </authorList>
    </citation>
    <scope>NUCLEOTIDE SEQUENCE [LARGE SCALE GENOMIC DNA]</scope>
</reference>
<proteinExistence type="predicted"/>